<comment type="similarity">
    <text evidence="7">Belongs to the binding-protein-dependent transport system permease family.</text>
</comment>
<comment type="subcellular location">
    <subcellularLocation>
        <location evidence="1 7">Cell membrane</location>
        <topology evidence="1 7">Multi-pass membrane protein</topology>
    </subcellularLocation>
</comment>
<evidence type="ECO:0000256" key="7">
    <source>
        <dbReference type="RuleBase" id="RU363032"/>
    </source>
</evidence>
<dbReference type="InterPro" id="IPR000515">
    <property type="entry name" value="MetI-like"/>
</dbReference>
<dbReference type="EMBL" id="JAAOIW010000009">
    <property type="protein sequence ID" value="NHN32632.1"/>
    <property type="molecule type" value="Genomic_DNA"/>
</dbReference>
<keyword evidence="2 7" id="KW-0813">Transport</keyword>
<keyword evidence="4 7" id="KW-0812">Transmembrane</keyword>
<name>A0ABX0J868_9BACL</name>
<reference evidence="9" key="1">
    <citation type="submission" date="2020-03" db="EMBL/GenBank/DDBJ databases">
        <title>Draft sequencing of Paenibacilllus sp. S3N08.</title>
        <authorList>
            <person name="Kim D.-U."/>
        </authorList>
    </citation>
    <scope>NUCLEOTIDE SEQUENCE</scope>
    <source>
        <strain evidence="9">S3N08</strain>
    </source>
</reference>
<dbReference type="Pfam" id="PF00528">
    <property type="entry name" value="BPD_transp_1"/>
    <property type="match status" value="1"/>
</dbReference>
<protein>
    <submittedName>
        <fullName evidence="9">Carbohydrate ABC transporter permease</fullName>
    </submittedName>
</protein>
<keyword evidence="6 7" id="KW-0472">Membrane</keyword>
<accession>A0ABX0J868</accession>
<sequence>MKRSRKVSLSLFDCLNVAFMLGIIFIMLYPLYYMAIVSISNGGSVSRGEVGFLPVDITWKAYEIVFTDAPIVQAFWNTLLYTTVGVAINLTMTCLCAYPLSRKSFHGRNVFAMLIVFTMFFDGGLIPKYLLIDSLGMINTIWAIVLPPSISIMYMVMMRTFFQEIPEALHESAYIDGANDWTVFRKVVLPLSVPLMATMTLFYAVGHWNSFFSALVYLNDRSKYPLQIILRSIVVEGDTSNQATEMSGISGSLIISQNIKYAVVIIAILPILLLYPFLQKYFVKGAMVGSLKG</sequence>
<gene>
    <name evidence="9" type="ORF">G9U52_22640</name>
</gene>
<feature type="transmembrane region" description="Helical" evidence="7">
    <location>
        <begin position="79"/>
        <end position="98"/>
    </location>
</feature>
<feature type="transmembrane region" description="Helical" evidence="7">
    <location>
        <begin position="259"/>
        <end position="278"/>
    </location>
</feature>
<evidence type="ECO:0000313" key="9">
    <source>
        <dbReference type="EMBL" id="NHN32632.1"/>
    </source>
</evidence>
<keyword evidence="3" id="KW-1003">Cell membrane</keyword>
<dbReference type="InterPro" id="IPR035906">
    <property type="entry name" value="MetI-like_sf"/>
</dbReference>
<dbReference type="PANTHER" id="PTHR43744:SF9">
    <property type="entry name" value="POLYGALACTURONAN_RHAMNOGALACTURONAN TRANSPORT SYSTEM PERMEASE PROTEIN YTCP"/>
    <property type="match status" value="1"/>
</dbReference>
<feature type="transmembrane region" description="Helical" evidence="7">
    <location>
        <begin position="187"/>
        <end position="205"/>
    </location>
</feature>
<evidence type="ECO:0000256" key="2">
    <source>
        <dbReference type="ARBA" id="ARBA00022448"/>
    </source>
</evidence>
<dbReference type="PROSITE" id="PS50928">
    <property type="entry name" value="ABC_TM1"/>
    <property type="match status" value="1"/>
</dbReference>
<evidence type="ECO:0000256" key="6">
    <source>
        <dbReference type="ARBA" id="ARBA00023136"/>
    </source>
</evidence>
<dbReference type="Proteomes" id="UP001165962">
    <property type="component" value="Unassembled WGS sequence"/>
</dbReference>
<feature type="transmembrane region" description="Helical" evidence="7">
    <location>
        <begin position="136"/>
        <end position="156"/>
    </location>
</feature>
<evidence type="ECO:0000256" key="3">
    <source>
        <dbReference type="ARBA" id="ARBA00022475"/>
    </source>
</evidence>
<dbReference type="SUPFAM" id="SSF161098">
    <property type="entry name" value="MetI-like"/>
    <property type="match status" value="1"/>
</dbReference>
<proteinExistence type="inferred from homology"/>
<evidence type="ECO:0000256" key="4">
    <source>
        <dbReference type="ARBA" id="ARBA00022692"/>
    </source>
</evidence>
<organism evidence="9 10">
    <name type="scientific">Paenibacillus agricola</name>
    <dbReference type="NCBI Taxonomy" id="2716264"/>
    <lineage>
        <taxon>Bacteria</taxon>
        <taxon>Bacillati</taxon>
        <taxon>Bacillota</taxon>
        <taxon>Bacilli</taxon>
        <taxon>Bacillales</taxon>
        <taxon>Paenibacillaceae</taxon>
        <taxon>Paenibacillus</taxon>
    </lineage>
</organism>
<evidence type="ECO:0000256" key="1">
    <source>
        <dbReference type="ARBA" id="ARBA00004651"/>
    </source>
</evidence>
<comment type="caution">
    <text evidence="9">The sequence shown here is derived from an EMBL/GenBank/DDBJ whole genome shotgun (WGS) entry which is preliminary data.</text>
</comment>
<feature type="transmembrane region" description="Helical" evidence="7">
    <location>
        <begin position="12"/>
        <end position="32"/>
    </location>
</feature>
<evidence type="ECO:0000313" key="10">
    <source>
        <dbReference type="Proteomes" id="UP001165962"/>
    </source>
</evidence>
<evidence type="ECO:0000256" key="5">
    <source>
        <dbReference type="ARBA" id="ARBA00022989"/>
    </source>
</evidence>
<feature type="transmembrane region" description="Helical" evidence="7">
    <location>
        <begin position="110"/>
        <end position="130"/>
    </location>
</feature>
<keyword evidence="10" id="KW-1185">Reference proteome</keyword>
<dbReference type="Gene3D" id="1.10.3720.10">
    <property type="entry name" value="MetI-like"/>
    <property type="match status" value="1"/>
</dbReference>
<feature type="domain" description="ABC transmembrane type-1" evidence="8">
    <location>
        <begin position="75"/>
        <end position="278"/>
    </location>
</feature>
<dbReference type="CDD" id="cd06261">
    <property type="entry name" value="TM_PBP2"/>
    <property type="match status" value="1"/>
</dbReference>
<dbReference type="PANTHER" id="PTHR43744">
    <property type="entry name" value="ABC TRANSPORTER PERMEASE PROTEIN MG189-RELATED-RELATED"/>
    <property type="match status" value="1"/>
</dbReference>
<evidence type="ECO:0000259" key="8">
    <source>
        <dbReference type="PROSITE" id="PS50928"/>
    </source>
</evidence>
<keyword evidence="5 7" id="KW-1133">Transmembrane helix</keyword>